<accession>A0A7I8VUV2</accession>
<evidence type="ECO:0000313" key="5">
    <source>
        <dbReference type="Proteomes" id="UP000549394"/>
    </source>
</evidence>
<dbReference type="InterPro" id="IPR031424">
    <property type="entry name" value="QVR-like"/>
</dbReference>
<dbReference type="PANTHER" id="PTHR33562">
    <property type="entry name" value="ATILLA, ISOFORM B-RELATED-RELATED"/>
    <property type="match status" value="1"/>
</dbReference>
<dbReference type="InterPro" id="IPR050975">
    <property type="entry name" value="Sleep_regulator"/>
</dbReference>
<comment type="caution">
    <text evidence="4">The sequence shown here is derived from an EMBL/GenBank/DDBJ whole genome shotgun (WGS) entry which is preliminary data.</text>
</comment>
<organism evidence="4 5">
    <name type="scientific">Dimorphilus gyrociliatus</name>
    <dbReference type="NCBI Taxonomy" id="2664684"/>
    <lineage>
        <taxon>Eukaryota</taxon>
        <taxon>Metazoa</taxon>
        <taxon>Spiralia</taxon>
        <taxon>Lophotrochozoa</taxon>
        <taxon>Annelida</taxon>
        <taxon>Polychaeta</taxon>
        <taxon>Polychaeta incertae sedis</taxon>
        <taxon>Dinophilidae</taxon>
        <taxon>Dimorphilus</taxon>
    </lineage>
</organism>
<sequence>MKAVILFTLSTLVALASSEMSCFKCNSTTDSWCLEGKPPSNTDDAYKCVAKYACTKSQLQNSNYTHVTRGCADVRQLRSYCEYYKASGGAKLINCECIQPLCNTAPVVNWSIWLLVPLLISLIFRFK</sequence>
<keyword evidence="2" id="KW-0325">Glycoprotein</keyword>
<dbReference type="GO" id="GO:0030431">
    <property type="term" value="P:sleep"/>
    <property type="evidence" value="ECO:0007669"/>
    <property type="project" value="InterPro"/>
</dbReference>
<feature type="signal peptide" evidence="3">
    <location>
        <begin position="1"/>
        <end position="18"/>
    </location>
</feature>
<keyword evidence="5" id="KW-1185">Reference proteome</keyword>
<gene>
    <name evidence="4" type="ORF">DGYR_LOCUS8174</name>
</gene>
<evidence type="ECO:0000313" key="4">
    <source>
        <dbReference type="EMBL" id="CAD5120011.1"/>
    </source>
</evidence>
<reference evidence="4 5" key="1">
    <citation type="submission" date="2020-08" db="EMBL/GenBank/DDBJ databases">
        <authorList>
            <person name="Hejnol A."/>
        </authorList>
    </citation>
    <scope>NUCLEOTIDE SEQUENCE [LARGE SCALE GENOMIC DNA]</scope>
</reference>
<keyword evidence="1 3" id="KW-0732">Signal</keyword>
<proteinExistence type="predicted"/>
<dbReference type="Proteomes" id="UP000549394">
    <property type="component" value="Unassembled WGS sequence"/>
</dbReference>
<evidence type="ECO:0000256" key="2">
    <source>
        <dbReference type="ARBA" id="ARBA00023180"/>
    </source>
</evidence>
<evidence type="ECO:0000256" key="3">
    <source>
        <dbReference type="SAM" id="SignalP"/>
    </source>
</evidence>
<evidence type="ECO:0000256" key="1">
    <source>
        <dbReference type="ARBA" id="ARBA00022729"/>
    </source>
</evidence>
<dbReference type="AlphaFoldDB" id="A0A7I8VUV2"/>
<name>A0A7I8VUV2_9ANNE</name>
<protein>
    <submittedName>
        <fullName evidence="4">DgyrCDS8594</fullName>
    </submittedName>
</protein>
<feature type="chain" id="PRO_5029807353" evidence="3">
    <location>
        <begin position="19"/>
        <end position="127"/>
    </location>
</feature>
<dbReference type="Pfam" id="PF17064">
    <property type="entry name" value="QVR"/>
    <property type="match status" value="1"/>
</dbReference>
<dbReference type="EMBL" id="CAJFCJ010000011">
    <property type="protein sequence ID" value="CAD5120011.1"/>
    <property type="molecule type" value="Genomic_DNA"/>
</dbReference>
<dbReference type="GO" id="GO:0032222">
    <property type="term" value="P:regulation of synaptic transmission, cholinergic"/>
    <property type="evidence" value="ECO:0007669"/>
    <property type="project" value="InterPro"/>
</dbReference>